<sequence>MTSSQWTLIALLAAASYGVRLAGLFGGRALAANPRLKPLLHDLPGCLIVGLVAASLADASLLYWAAAAVALSTAILTGNLVITMLIGMAVIVGGGALL</sequence>
<dbReference type="Pfam" id="PF05437">
    <property type="entry name" value="AzlD"/>
    <property type="match status" value="1"/>
</dbReference>
<keyword evidence="1" id="KW-0472">Membrane</keyword>
<keyword evidence="1" id="KW-1133">Transmembrane helix</keyword>
<gene>
    <name evidence="2" type="ORF">N7U68_16425</name>
</gene>
<dbReference type="RefSeq" id="WP_165193819.1">
    <property type="nucleotide sequence ID" value="NZ_CP106738.1"/>
</dbReference>
<keyword evidence="3" id="KW-1185">Reference proteome</keyword>
<name>A0ABY6D944_9RHOB</name>
<reference evidence="2" key="1">
    <citation type="submission" date="2022-10" db="EMBL/GenBank/DDBJ databases">
        <title>Roseovarius pelagicus sp. nov., isolated from Arctic seawater.</title>
        <authorList>
            <person name="Hong Y.W."/>
            <person name="Hwang C.Y."/>
        </authorList>
    </citation>
    <scope>NUCLEOTIDE SEQUENCE</scope>
    <source>
        <strain evidence="2">HL-MP18</strain>
    </source>
</reference>
<evidence type="ECO:0000313" key="2">
    <source>
        <dbReference type="EMBL" id="UXX82656.1"/>
    </source>
</evidence>
<dbReference type="EMBL" id="CP106738">
    <property type="protein sequence ID" value="UXX82656.1"/>
    <property type="molecule type" value="Genomic_DNA"/>
</dbReference>
<organism evidence="2 3">
    <name type="scientific">Roseovarius pelagicus</name>
    <dbReference type="NCBI Taxonomy" id="2980108"/>
    <lineage>
        <taxon>Bacteria</taxon>
        <taxon>Pseudomonadati</taxon>
        <taxon>Pseudomonadota</taxon>
        <taxon>Alphaproteobacteria</taxon>
        <taxon>Rhodobacterales</taxon>
        <taxon>Roseobacteraceae</taxon>
        <taxon>Roseovarius</taxon>
    </lineage>
</organism>
<feature type="transmembrane region" description="Helical" evidence="1">
    <location>
        <begin position="78"/>
        <end position="97"/>
    </location>
</feature>
<dbReference type="InterPro" id="IPR008407">
    <property type="entry name" value="Brnchd-chn_aa_trnsp_AzlD"/>
</dbReference>
<evidence type="ECO:0000313" key="3">
    <source>
        <dbReference type="Proteomes" id="UP001064087"/>
    </source>
</evidence>
<feature type="transmembrane region" description="Helical" evidence="1">
    <location>
        <begin position="47"/>
        <end position="71"/>
    </location>
</feature>
<keyword evidence="1" id="KW-0812">Transmembrane</keyword>
<protein>
    <submittedName>
        <fullName evidence="2">AzlD domain-containing protein</fullName>
    </submittedName>
</protein>
<proteinExistence type="predicted"/>
<evidence type="ECO:0000256" key="1">
    <source>
        <dbReference type="SAM" id="Phobius"/>
    </source>
</evidence>
<accession>A0ABY6D944</accession>
<dbReference type="Proteomes" id="UP001064087">
    <property type="component" value="Chromosome"/>
</dbReference>